<reference evidence="2 3" key="1">
    <citation type="submission" date="2017-06" db="EMBL/GenBank/DDBJ databases">
        <title>Comparative genomic analysis of Ambrosia Fusariam Clade fungi.</title>
        <authorList>
            <person name="Stajich J.E."/>
            <person name="Carrillo J."/>
            <person name="Kijimoto T."/>
            <person name="Eskalen A."/>
            <person name="O'Donnell K."/>
            <person name="Kasson M."/>
        </authorList>
    </citation>
    <scope>NUCLEOTIDE SEQUENCE [LARGE SCALE GENOMIC DNA]</scope>
    <source>
        <strain evidence="2">UCR3666</strain>
    </source>
</reference>
<feature type="region of interest" description="Disordered" evidence="1">
    <location>
        <begin position="32"/>
        <end position="54"/>
    </location>
</feature>
<name>A0A3M2R5H6_9HYPO</name>
<gene>
    <name evidence="2" type="ORF">CDV36_015914</name>
</gene>
<evidence type="ECO:0000313" key="2">
    <source>
        <dbReference type="EMBL" id="RMJ00533.1"/>
    </source>
</evidence>
<dbReference type="OrthoDB" id="10489905at2759"/>
<accession>A0A3M2R5H6</accession>
<keyword evidence="3" id="KW-1185">Reference proteome</keyword>
<organism evidence="2 3">
    <name type="scientific">Fusarium kuroshium</name>
    <dbReference type="NCBI Taxonomy" id="2010991"/>
    <lineage>
        <taxon>Eukaryota</taxon>
        <taxon>Fungi</taxon>
        <taxon>Dikarya</taxon>
        <taxon>Ascomycota</taxon>
        <taxon>Pezizomycotina</taxon>
        <taxon>Sordariomycetes</taxon>
        <taxon>Hypocreomycetidae</taxon>
        <taxon>Hypocreales</taxon>
        <taxon>Nectriaceae</taxon>
        <taxon>Fusarium</taxon>
        <taxon>Fusarium solani species complex</taxon>
    </lineage>
</organism>
<proteinExistence type="predicted"/>
<dbReference type="EMBL" id="NKUJ01000699">
    <property type="protein sequence ID" value="RMJ00533.1"/>
    <property type="molecule type" value="Genomic_DNA"/>
</dbReference>
<dbReference type="Proteomes" id="UP000277212">
    <property type="component" value="Unassembled WGS sequence"/>
</dbReference>
<feature type="compositionally biased region" description="Basic and acidic residues" evidence="1">
    <location>
        <begin position="39"/>
        <end position="54"/>
    </location>
</feature>
<feature type="region of interest" description="Disordered" evidence="1">
    <location>
        <begin position="69"/>
        <end position="111"/>
    </location>
</feature>
<evidence type="ECO:0000256" key="1">
    <source>
        <dbReference type="SAM" id="MobiDB-lite"/>
    </source>
</evidence>
<comment type="caution">
    <text evidence="2">The sequence shown here is derived from an EMBL/GenBank/DDBJ whole genome shotgun (WGS) entry which is preliminary data.</text>
</comment>
<protein>
    <submittedName>
        <fullName evidence="2">Uncharacterized protein</fullName>
    </submittedName>
</protein>
<dbReference type="AlphaFoldDB" id="A0A3M2R5H6"/>
<sequence>MTAGGLDLCSMAVPAQARRYFASEDYEVKRSRRSGNLIQHHEDLTKNGAPPERRERTFHDTSLKVGVLDKDHSEPNTTRRRINQPEDDDLRVPAPFMTETSSIPPKSKHRKAGRPIYLGLTLNLEQEYYS</sequence>
<evidence type="ECO:0000313" key="3">
    <source>
        <dbReference type="Proteomes" id="UP000277212"/>
    </source>
</evidence>